<dbReference type="SUPFAM" id="SSF51735">
    <property type="entry name" value="NAD(P)-binding Rossmann-fold domains"/>
    <property type="match status" value="1"/>
</dbReference>
<dbReference type="InterPro" id="IPR016040">
    <property type="entry name" value="NAD(P)-bd_dom"/>
</dbReference>
<evidence type="ECO:0000313" key="3">
    <source>
        <dbReference type="Proteomes" id="UP000192775"/>
    </source>
</evidence>
<evidence type="ECO:0000259" key="1">
    <source>
        <dbReference type="Pfam" id="PF13460"/>
    </source>
</evidence>
<gene>
    <name evidence="2" type="ORF">B5808_02615</name>
</gene>
<dbReference type="PANTHER" id="PTHR12126:SF11">
    <property type="entry name" value="NADH DEHYDROGENASE [UBIQUINONE] 1 ALPHA SUBCOMPLEX SUBUNIT 9, MITOCHONDRIAL"/>
    <property type="match status" value="1"/>
</dbReference>
<dbReference type="Pfam" id="PF13460">
    <property type="entry name" value="NAD_binding_10"/>
    <property type="match status" value="1"/>
</dbReference>
<proteinExistence type="predicted"/>
<dbReference type="RefSeq" id="WP_085018171.1">
    <property type="nucleotide sequence ID" value="NZ_BMHD01000001.1"/>
</dbReference>
<organism evidence="2 3">
    <name type="scientific">Cnuibacter physcomitrellae</name>
    <dbReference type="NCBI Taxonomy" id="1619308"/>
    <lineage>
        <taxon>Bacteria</taxon>
        <taxon>Bacillati</taxon>
        <taxon>Actinomycetota</taxon>
        <taxon>Actinomycetes</taxon>
        <taxon>Micrococcales</taxon>
        <taxon>Microbacteriaceae</taxon>
        <taxon>Cnuibacter</taxon>
    </lineage>
</organism>
<reference evidence="2 3" key="1">
    <citation type="submission" date="2017-04" db="EMBL/GenBank/DDBJ databases">
        <authorList>
            <person name="Afonso C.L."/>
            <person name="Miller P.J."/>
            <person name="Scott M.A."/>
            <person name="Spackman E."/>
            <person name="Goraichik I."/>
            <person name="Dimitrov K.M."/>
            <person name="Suarez D.L."/>
            <person name="Swayne D.E."/>
        </authorList>
    </citation>
    <scope>NUCLEOTIDE SEQUENCE [LARGE SCALE GENOMIC DNA]</scope>
    <source>
        <strain evidence="3">XA(T)</strain>
    </source>
</reference>
<feature type="domain" description="NAD(P)-binding" evidence="1">
    <location>
        <begin position="7"/>
        <end position="157"/>
    </location>
</feature>
<dbReference type="KEGG" id="cphy:B5808_02615"/>
<dbReference type="InterPro" id="IPR036291">
    <property type="entry name" value="NAD(P)-bd_dom_sf"/>
</dbReference>
<protein>
    <submittedName>
        <fullName evidence="2">3-beta hydroxysteroid dehydrogenase</fullName>
    </submittedName>
</protein>
<dbReference type="STRING" id="1619308.B5808_02615"/>
<dbReference type="EMBL" id="CP020715">
    <property type="protein sequence ID" value="ARJ04242.1"/>
    <property type="molecule type" value="Genomic_DNA"/>
</dbReference>
<accession>A0A1X9LI94</accession>
<dbReference type="InterPro" id="IPR051207">
    <property type="entry name" value="ComplexI_NDUFA9_subunit"/>
</dbReference>
<dbReference type="AlphaFoldDB" id="A0A1X9LI94"/>
<sequence>MRIAIAGATGTVGRHVVAAARGRGHEVVSLSRASGQDVTTGAGLRDALPDADALIDVTSVETLSAKVAVEFFERATAQLLAAERDAGVPHHVALSIVGIDGVDESYYAGKLAQEGAVSAADVPWTLLRAAQFHEFAGQVMRRGSLGPLLAVPRALVRTVAAREVGERLVELAEAAPAGRAPDLVGPEEARLVDLVRRQLRFDGVRRRALEVALPGRYWRAMASGVLRGAPDAQQGSITFDEWLRSPDHDPAPAL</sequence>
<dbReference type="Gene3D" id="3.40.50.720">
    <property type="entry name" value="NAD(P)-binding Rossmann-like Domain"/>
    <property type="match status" value="1"/>
</dbReference>
<dbReference type="Proteomes" id="UP000192775">
    <property type="component" value="Chromosome"/>
</dbReference>
<dbReference type="PANTHER" id="PTHR12126">
    <property type="entry name" value="NADH-UBIQUINONE OXIDOREDUCTASE 39 KDA SUBUNIT-RELATED"/>
    <property type="match status" value="1"/>
</dbReference>
<name>A0A1X9LI94_9MICO</name>
<dbReference type="GO" id="GO:0044877">
    <property type="term" value="F:protein-containing complex binding"/>
    <property type="evidence" value="ECO:0007669"/>
    <property type="project" value="TreeGrafter"/>
</dbReference>
<evidence type="ECO:0000313" key="2">
    <source>
        <dbReference type="EMBL" id="ARJ04242.1"/>
    </source>
</evidence>
<keyword evidence="3" id="KW-1185">Reference proteome</keyword>